<dbReference type="Gene3D" id="3.40.50.12780">
    <property type="entry name" value="N-terminal domain of ligase-like"/>
    <property type="match status" value="1"/>
</dbReference>
<evidence type="ECO:0000259" key="5">
    <source>
        <dbReference type="Pfam" id="PF00501"/>
    </source>
</evidence>
<dbReference type="PANTHER" id="PTHR22754:SF32">
    <property type="entry name" value="DISCO-INTERACTING PROTEIN 2"/>
    <property type="match status" value="1"/>
</dbReference>
<dbReference type="FunFam" id="3.40.50.12780:FF:000013">
    <property type="entry name" value="Long-chain-fatty-acid--AMP ligase FadD32"/>
    <property type="match status" value="1"/>
</dbReference>
<dbReference type="Pfam" id="PF00501">
    <property type="entry name" value="AMP-binding"/>
    <property type="match status" value="1"/>
</dbReference>
<keyword evidence="3" id="KW-0276">Fatty acid metabolism</keyword>
<organism evidence="6 7">
    <name type="scientific">Streptomyces tagetis</name>
    <dbReference type="NCBI Taxonomy" id="2820809"/>
    <lineage>
        <taxon>Bacteria</taxon>
        <taxon>Bacillati</taxon>
        <taxon>Actinomycetota</taxon>
        <taxon>Actinomycetes</taxon>
        <taxon>Kitasatosporales</taxon>
        <taxon>Streptomycetaceae</taxon>
        <taxon>Streptomyces</taxon>
    </lineage>
</organism>
<dbReference type="CDD" id="cd05931">
    <property type="entry name" value="FAAL"/>
    <property type="match status" value="1"/>
</dbReference>
<dbReference type="PROSITE" id="PS00455">
    <property type="entry name" value="AMP_BINDING"/>
    <property type="match status" value="1"/>
</dbReference>
<evidence type="ECO:0000256" key="4">
    <source>
        <dbReference type="ARBA" id="ARBA00023098"/>
    </source>
</evidence>
<proteinExistence type="inferred from homology"/>
<dbReference type="EMBL" id="JAGPNL010000002">
    <property type="protein sequence ID" value="MBQ0826573.1"/>
    <property type="molecule type" value="Genomic_DNA"/>
</dbReference>
<dbReference type="InterPro" id="IPR040097">
    <property type="entry name" value="FAAL/FAAC"/>
</dbReference>
<dbReference type="Proteomes" id="UP000677875">
    <property type="component" value="Unassembled WGS sequence"/>
</dbReference>
<evidence type="ECO:0000256" key="2">
    <source>
        <dbReference type="ARBA" id="ARBA00022598"/>
    </source>
</evidence>
<dbReference type="GO" id="GO:0016874">
    <property type="term" value="F:ligase activity"/>
    <property type="evidence" value="ECO:0007669"/>
    <property type="project" value="UniProtKB-KW"/>
</dbReference>
<dbReference type="AlphaFoldDB" id="A0A941B6N8"/>
<dbReference type="InterPro" id="IPR042099">
    <property type="entry name" value="ANL_N_sf"/>
</dbReference>
<evidence type="ECO:0000256" key="1">
    <source>
        <dbReference type="ARBA" id="ARBA00006432"/>
    </source>
</evidence>
<accession>A0A941B6N8</accession>
<dbReference type="GO" id="GO:0071766">
    <property type="term" value="P:Actinobacterium-type cell wall biogenesis"/>
    <property type="evidence" value="ECO:0007669"/>
    <property type="project" value="UniProtKB-ARBA"/>
</dbReference>
<evidence type="ECO:0000313" key="6">
    <source>
        <dbReference type="EMBL" id="MBQ0826573.1"/>
    </source>
</evidence>
<name>A0A941B6N8_9ACTN</name>
<dbReference type="Gene3D" id="3.30.300.30">
    <property type="match status" value="1"/>
</dbReference>
<gene>
    <name evidence="6" type="ORF">J5Y05_08640</name>
</gene>
<dbReference type="GO" id="GO:0070566">
    <property type="term" value="F:adenylyltransferase activity"/>
    <property type="evidence" value="ECO:0007669"/>
    <property type="project" value="TreeGrafter"/>
</dbReference>
<feature type="domain" description="AMP-dependent synthetase/ligase" evidence="5">
    <location>
        <begin position="38"/>
        <end position="415"/>
    </location>
</feature>
<evidence type="ECO:0000256" key="3">
    <source>
        <dbReference type="ARBA" id="ARBA00022832"/>
    </source>
</evidence>
<evidence type="ECO:0000313" key="7">
    <source>
        <dbReference type="Proteomes" id="UP000677875"/>
    </source>
</evidence>
<keyword evidence="4" id="KW-0443">Lipid metabolism</keyword>
<dbReference type="GO" id="GO:0005886">
    <property type="term" value="C:plasma membrane"/>
    <property type="evidence" value="ECO:0007669"/>
    <property type="project" value="TreeGrafter"/>
</dbReference>
<dbReference type="InterPro" id="IPR045851">
    <property type="entry name" value="AMP-bd_C_sf"/>
</dbReference>
<protein>
    <submittedName>
        <fullName evidence="6">Fatty acyl-AMP ligase</fullName>
    </submittedName>
</protein>
<dbReference type="GO" id="GO:0006633">
    <property type="term" value="P:fatty acid biosynthetic process"/>
    <property type="evidence" value="ECO:0007669"/>
    <property type="project" value="TreeGrafter"/>
</dbReference>
<comment type="caution">
    <text evidence="6">The sequence shown here is derived from an EMBL/GenBank/DDBJ whole genome shotgun (WGS) entry which is preliminary data.</text>
</comment>
<keyword evidence="2 6" id="KW-0436">Ligase</keyword>
<dbReference type="PANTHER" id="PTHR22754">
    <property type="entry name" value="DISCO-INTERACTING PROTEIN 2 DIP2 -RELATED"/>
    <property type="match status" value="1"/>
</dbReference>
<keyword evidence="7" id="KW-1185">Reference proteome</keyword>
<sequence length="568" mass="59919">MTAIATPFPTVWHALLAEAERDPAGSRLTLLPEPDVAEEVGYAALVENAARCAAALAEHGVGHGDRVLLCLPTGAEFLTAFFGTQVLGAAPTAIALPLRLGGTAGFEGRLKDLLGYLRPAAVVTTAAVIAALPRLTDVPLVDGAVLQARATAADAPRHPLRRPDGAETALIQCTSGSTGRPKGVVVSHANLAANCAQLTGAVGWTRADTTVSWAPLYHDMGLITGVLCPVFVGGNTVLMPPTRFLRAPAEWLRHLSAYRGAVAAAPNFAYGYVTSRVRDEELDGVDLSCWRMAFCGAEPIQPATVRRFVDRFTRWGLPAHAFTPGYGMAEATLVLTTKRLGTPFTYDSIDRQAAVTGARAVDVAPESPRAVQVVDCGEPVAGTEIRIVDDAGTPLEEDRIGHIQFRGPSRTAGYFALPEESAASVAAPDWWKTGDVGYLRDGGLRITSRARDLVIIRGANHFPSDFEQAAETVPGVRLGAVVAVGHRPEGADSEELHLIVETELGPEHHPELRRAVAGAVGSRTGVSPAAVHLVPRRGIPKTTSGKLQRARARELFVVRPGLAGSDGA</sequence>
<reference evidence="6" key="1">
    <citation type="submission" date="2021-04" db="EMBL/GenBank/DDBJ databases">
        <title>Genome seq and assembly of Streptomyces sp. RG38.</title>
        <authorList>
            <person name="Chhetri G."/>
        </authorList>
    </citation>
    <scope>NUCLEOTIDE SEQUENCE</scope>
    <source>
        <strain evidence="6">RG38</strain>
    </source>
</reference>
<dbReference type="SUPFAM" id="SSF56801">
    <property type="entry name" value="Acetyl-CoA synthetase-like"/>
    <property type="match status" value="1"/>
</dbReference>
<comment type="similarity">
    <text evidence="1">Belongs to the ATP-dependent AMP-binding enzyme family.</text>
</comment>
<dbReference type="InterPro" id="IPR000873">
    <property type="entry name" value="AMP-dep_synth/lig_dom"/>
</dbReference>
<dbReference type="RefSeq" id="WP_210869972.1">
    <property type="nucleotide sequence ID" value="NZ_JAGPNL010000002.1"/>
</dbReference>
<dbReference type="InterPro" id="IPR020845">
    <property type="entry name" value="AMP-binding_CS"/>
</dbReference>